<evidence type="ECO:0000313" key="3">
    <source>
        <dbReference type="EMBL" id="RDK07181.1"/>
    </source>
</evidence>
<keyword evidence="4" id="KW-1185">Reference proteome</keyword>
<keyword evidence="2" id="KW-0812">Transmembrane</keyword>
<evidence type="ECO:0000313" key="4">
    <source>
        <dbReference type="Proteomes" id="UP000255165"/>
    </source>
</evidence>
<reference evidence="4" key="1">
    <citation type="submission" date="2018-06" db="EMBL/GenBank/DDBJ databases">
        <authorList>
            <person name="Feng T."/>
            <person name="Jeon C.O."/>
        </authorList>
    </citation>
    <scope>NUCLEOTIDE SEQUENCE [LARGE SCALE GENOMIC DNA]</scope>
    <source>
        <strain evidence="4">S23</strain>
    </source>
</reference>
<keyword evidence="2" id="KW-1133">Transmembrane helix</keyword>
<protein>
    <submittedName>
        <fullName evidence="3">Uncharacterized protein</fullName>
    </submittedName>
</protein>
<evidence type="ECO:0000256" key="1">
    <source>
        <dbReference type="SAM" id="MobiDB-lite"/>
    </source>
</evidence>
<proteinExistence type="predicted"/>
<dbReference type="RefSeq" id="WP_115214428.1">
    <property type="nucleotide sequence ID" value="NZ_QKWJ01000046.1"/>
</dbReference>
<name>A0A370NNJ0_9BURK</name>
<comment type="caution">
    <text evidence="3">The sequence shown here is derived from an EMBL/GenBank/DDBJ whole genome shotgun (WGS) entry which is preliminary data.</text>
</comment>
<feature type="transmembrane region" description="Helical" evidence="2">
    <location>
        <begin position="38"/>
        <end position="60"/>
    </location>
</feature>
<feature type="region of interest" description="Disordered" evidence="1">
    <location>
        <begin position="1"/>
        <end position="26"/>
    </location>
</feature>
<dbReference type="AlphaFoldDB" id="A0A370NNJ0"/>
<sequence>MTIPSSIPSATPGAPDPDDSEPTEADVHRVVSAGPTGAFAVAGVATAIVVLIYLAFWFFIHVPRGMVQ</sequence>
<keyword evidence="2" id="KW-0472">Membrane</keyword>
<evidence type="ECO:0000256" key="2">
    <source>
        <dbReference type="SAM" id="Phobius"/>
    </source>
</evidence>
<organism evidence="3 4">
    <name type="scientific">Cupriavidus lacunae</name>
    <dbReference type="NCBI Taxonomy" id="2666307"/>
    <lineage>
        <taxon>Bacteria</taxon>
        <taxon>Pseudomonadati</taxon>
        <taxon>Pseudomonadota</taxon>
        <taxon>Betaproteobacteria</taxon>
        <taxon>Burkholderiales</taxon>
        <taxon>Burkholderiaceae</taxon>
        <taxon>Cupriavidus</taxon>
    </lineage>
</organism>
<dbReference type="Proteomes" id="UP000255165">
    <property type="component" value="Unassembled WGS sequence"/>
</dbReference>
<gene>
    <name evidence="3" type="ORF">DN412_27235</name>
</gene>
<dbReference type="EMBL" id="QKWJ01000046">
    <property type="protein sequence ID" value="RDK07181.1"/>
    <property type="molecule type" value="Genomic_DNA"/>
</dbReference>
<accession>A0A370NNJ0</accession>